<keyword evidence="3" id="KW-0804">Transcription</keyword>
<dbReference type="PANTHER" id="PTHR30055">
    <property type="entry name" value="HTH-TYPE TRANSCRIPTIONAL REGULATOR RUTR"/>
    <property type="match status" value="1"/>
</dbReference>
<dbReference type="PROSITE" id="PS50977">
    <property type="entry name" value="HTH_TETR_2"/>
    <property type="match status" value="1"/>
</dbReference>
<proteinExistence type="predicted"/>
<dbReference type="InterPro" id="IPR049445">
    <property type="entry name" value="TetR_SbtR-like_C"/>
</dbReference>
<dbReference type="InterPro" id="IPR036271">
    <property type="entry name" value="Tet_transcr_reg_TetR-rel_C_sf"/>
</dbReference>
<dbReference type="OrthoDB" id="9795011at2"/>
<keyword evidence="7" id="KW-1185">Reference proteome</keyword>
<dbReference type="STRING" id="218821.SAMN05421837_106342"/>
<dbReference type="Pfam" id="PF00440">
    <property type="entry name" value="TetR_N"/>
    <property type="match status" value="1"/>
</dbReference>
<protein>
    <submittedName>
        <fullName evidence="6">DNA-binding transcriptional regulator, AcrR family</fullName>
    </submittedName>
</protein>
<evidence type="ECO:0000313" key="6">
    <source>
        <dbReference type="EMBL" id="SEF32602.1"/>
    </source>
</evidence>
<evidence type="ECO:0000259" key="5">
    <source>
        <dbReference type="PROSITE" id="PS50977"/>
    </source>
</evidence>
<dbReference type="InterPro" id="IPR050109">
    <property type="entry name" value="HTH-type_TetR-like_transc_reg"/>
</dbReference>
<gene>
    <name evidence="6" type="ORF">SAMN05421837_106342</name>
</gene>
<feature type="DNA-binding region" description="H-T-H motif" evidence="4">
    <location>
        <begin position="33"/>
        <end position="52"/>
    </location>
</feature>
<dbReference type="GO" id="GO:0003700">
    <property type="term" value="F:DNA-binding transcription factor activity"/>
    <property type="evidence" value="ECO:0007669"/>
    <property type="project" value="TreeGrafter"/>
</dbReference>
<accession>A0A1H5R2H3</accession>
<dbReference type="InterPro" id="IPR001647">
    <property type="entry name" value="HTH_TetR"/>
</dbReference>
<dbReference type="AlphaFoldDB" id="A0A1H5R2H3"/>
<evidence type="ECO:0000256" key="4">
    <source>
        <dbReference type="PROSITE-ProRule" id="PRU00335"/>
    </source>
</evidence>
<dbReference type="EMBL" id="FNUJ01000006">
    <property type="protein sequence ID" value="SEF32602.1"/>
    <property type="molecule type" value="Genomic_DNA"/>
</dbReference>
<dbReference type="PRINTS" id="PR00455">
    <property type="entry name" value="HTHTETR"/>
</dbReference>
<dbReference type="PANTHER" id="PTHR30055:SF234">
    <property type="entry name" value="HTH-TYPE TRANSCRIPTIONAL REGULATOR BETI"/>
    <property type="match status" value="1"/>
</dbReference>
<dbReference type="Pfam" id="PF21597">
    <property type="entry name" value="TetR_C_43"/>
    <property type="match status" value="1"/>
</dbReference>
<dbReference type="GO" id="GO:0000976">
    <property type="term" value="F:transcription cis-regulatory region binding"/>
    <property type="evidence" value="ECO:0007669"/>
    <property type="project" value="TreeGrafter"/>
</dbReference>
<organism evidence="6 7">
    <name type="scientific">Amycolatopsis pretoriensis</name>
    <dbReference type="NCBI Taxonomy" id="218821"/>
    <lineage>
        <taxon>Bacteria</taxon>
        <taxon>Bacillati</taxon>
        <taxon>Actinomycetota</taxon>
        <taxon>Actinomycetes</taxon>
        <taxon>Pseudonocardiales</taxon>
        <taxon>Pseudonocardiaceae</taxon>
        <taxon>Amycolatopsis</taxon>
    </lineage>
</organism>
<reference evidence="7" key="1">
    <citation type="submission" date="2016-10" db="EMBL/GenBank/DDBJ databases">
        <authorList>
            <person name="Varghese N."/>
            <person name="Submissions S."/>
        </authorList>
    </citation>
    <scope>NUCLEOTIDE SEQUENCE [LARGE SCALE GENOMIC DNA]</scope>
    <source>
        <strain evidence="7">DSM 44654</strain>
    </source>
</reference>
<dbReference type="InterPro" id="IPR009057">
    <property type="entry name" value="Homeodomain-like_sf"/>
</dbReference>
<keyword evidence="2 4" id="KW-0238">DNA-binding</keyword>
<evidence type="ECO:0000256" key="3">
    <source>
        <dbReference type="ARBA" id="ARBA00023163"/>
    </source>
</evidence>
<dbReference type="RefSeq" id="WP_086679455.1">
    <property type="nucleotide sequence ID" value="NZ_FNUJ01000006.1"/>
</dbReference>
<sequence length="183" mass="19339">MPARARRSDARDNHALLLAAAKEVFAEDGPDAPLDRVARRAGIGNATMYRHFPSRRELVIAVYASEVASLTTNARLDSADPGAELFAWLAAFVEHVRDKRDLAMSLTTPAGDHETLFAQWHAAVNETAATLVDRAKAAGTVAADTDALDLLLLATGIALSGAPARTDRLLGLVRRGVGTASGT</sequence>
<evidence type="ECO:0000256" key="1">
    <source>
        <dbReference type="ARBA" id="ARBA00023015"/>
    </source>
</evidence>
<dbReference type="SUPFAM" id="SSF48498">
    <property type="entry name" value="Tetracyclin repressor-like, C-terminal domain"/>
    <property type="match status" value="1"/>
</dbReference>
<keyword evidence="1" id="KW-0805">Transcription regulation</keyword>
<feature type="domain" description="HTH tetR-type" evidence="5">
    <location>
        <begin position="11"/>
        <end position="70"/>
    </location>
</feature>
<dbReference type="SUPFAM" id="SSF46689">
    <property type="entry name" value="Homeodomain-like"/>
    <property type="match status" value="1"/>
</dbReference>
<dbReference type="Gene3D" id="1.10.357.10">
    <property type="entry name" value="Tetracycline Repressor, domain 2"/>
    <property type="match status" value="1"/>
</dbReference>
<name>A0A1H5R2H3_9PSEU</name>
<dbReference type="Proteomes" id="UP000198878">
    <property type="component" value="Unassembled WGS sequence"/>
</dbReference>
<evidence type="ECO:0000256" key="2">
    <source>
        <dbReference type="ARBA" id="ARBA00023125"/>
    </source>
</evidence>
<evidence type="ECO:0000313" key="7">
    <source>
        <dbReference type="Proteomes" id="UP000198878"/>
    </source>
</evidence>